<comment type="similarity">
    <text evidence="1">Belongs to the IUNH family.</text>
</comment>
<accession>A0A8H4VT93</accession>
<keyword evidence="4" id="KW-0175">Coiled coil</keyword>
<dbReference type="GO" id="GO:0005829">
    <property type="term" value="C:cytosol"/>
    <property type="evidence" value="ECO:0007669"/>
    <property type="project" value="TreeGrafter"/>
</dbReference>
<evidence type="ECO:0000256" key="2">
    <source>
        <dbReference type="ARBA" id="ARBA00022801"/>
    </source>
</evidence>
<comment type="caution">
    <text evidence="6">The sequence shown here is derived from an EMBL/GenBank/DDBJ whole genome shotgun (WGS) entry which is preliminary data.</text>
</comment>
<feature type="coiled-coil region" evidence="4">
    <location>
        <begin position="345"/>
        <end position="372"/>
    </location>
</feature>
<gene>
    <name evidence="6" type="ORF">D9613_000545</name>
</gene>
<reference evidence="6 7" key="1">
    <citation type="submission" date="2019-12" db="EMBL/GenBank/DDBJ databases">
        <authorList>
            <person name="Floudas D."/>
            <person name="Bentzer J."/>
            <person name="Ahren D."/>
            <person name="Johansson T."/>
            <person name="Persson P."/>
            <person name="Tunlid A."/>
        </authorList>
    </citation>
    <scope>NUCLEOTIDE SEQUENCE [LARGE SCALE GENOMIC DNA]</scope>
    <source>
        <strain evidence="6 7">CBS 102.39</strain>
    </source>
</reference>
<keyword evidence="7" id="KW-1185">Reference proteome</keyword>
<evidence type="ECO:0000256" key="1">
    <source>
        <dbReference type="ARBA" id="ARBA00009176"/>
    </source>
</evidence>
<name>A0A8H4VT93_9AGAR</name>
<dbReference type="PANTHER" id="PTHR12304:SF56">
    <property type="entry name" value="HYDROLASE, PUTATIVE (AFU_ORTHOLOGUE AFUA_1G11790)-RELATED"/>
    <property type="match status" value="1"/>
</dbReference>
<keyword evidence="3" id="KW-0326">Glycosidase</keyword>
<protein>
    <recommendedName>
        <fullName evidence="5">Inosine/uridine-preferring nucleoside hydrolase domain-containing protein</fullName>
    </recommendedName>
</protein>
<evidence type="ECO:0000256" key="4">
    <source>
        <dbReference type="SAM" id="Coils"/>
    </source>
</evidence>
<dbReference type="Pfam" id="PF01156">
    <property type="entry name" value="IU_nuc_hydro"/>
    <property type="match status" value="1"/>
</dbReference>
<proteinExistence type="inferred from homology"/>
<evidence type="ECO:0000313" key="7">
    <source>
        <dbReference type="Proteomes" id="UP000521872"/>
    </source>
</evidence>
<dbReference type="AlphaFoldDB" id="A0A8H4VT93"/>
<dbReference type="EMBL" id="JAACJL010000015">
    <property type="protein sequence ID" value="KAF4621327.1"/>
    <property type="molecule type" value="Genomic_DNA"/>
</dbReference>
<feature type="domain" description="Inosine/uridine-preferring nucleoside hydrolase" evidence="5">
    <location>
        <begin position="12"/>
        <end position="347"/>
    </location>
</feature>
<evidence type="ECO:0000256" key="3">
    <source>
        <dbReference type="ARBA" id="ARBA00023295"/>
    </source>
</evidence>
<dbReference type="GO" id="GO:0006152">
    <property type="term" value="P:purine nucleoside catabolic process"/>
    <property type="evidence" value="ECO:0007669"/>
    <property type="project" value="TreeGrafter"/>
</dbReference>
<evidence type="ECO:0000259" key="5">
    <source>
        <dbReference type="Pfam" id="PF01156"/>
    </source>
</evidence>
<evidence type="ECO:0000313" key="6">
    <source>
        <dbReference type="EMBL" id="KAF4621327.1"/>
    </source>
</evidence>
<dbReference type="GO" id="GO:0008477">
    <property type="term" value="F:purine nucleosidase activity"/>
    <property type="evidence" value="ECO:0007669"/>
    <property type="project" value="TreeGrafter"/>
</dbReference>
<dbReference type="InterPro" id="IPR001910">
    <property type="entry name" value="Inosine/uridine_hydrolase_dom"/>
</dbReference>
<dbReference type="Proteomes" id="UP000521872">
    <property type="component" value="Unassembled WGS sequence"/>
</dbReference>
<keyword evidence="2" id="KW-0378">Hydrolase</keyword>
<dbReference type="PANTHER" id="PTHR12304">
    <property type="entry name" value="INOSINE-URIDINE PREFERRING NUCLEOSIDE HYDROLASE"/>
    <property type="match status" value="1"/>
</dbReference>
<dbReference type="Gene3D" id="3.90.245.10">
    <property type="entry name" value="Ribonucleoside hydrolase-like"/>
    <property type="match status" value="1"/>
</dbReference>
<sequence>MTSTSSNSRIPVIIDTDPGVDDIIAILFAIASPELDILAFNVTLNILKVYRAIELHLELHPSDKYRFPNFNSGRKPILVRGSHAPLQGEVHGAQYFHGRDGLGNIAGRHPELAYTKPGPDHPQLTISDQTGVDVALDTLKSYPPRSVSYIVLGPMTNLALMMRKDSKTVRDRIGRVICMGGALDVPGNTSPVAEFNFYADPFAVKELLISTPLHEGLPLDRFTLVSLDISTTHELPFVVYKKAVDGAFENTKAPSVCGTKSPITHFTSSFLERTREVMLQFGKDVMELHDIVAVWCAIDHPPFPENESPTAAPEWKGNFRVFDIERTGELTRGMLVVDRREDESAYELGANRSEAQKEKDDLEHNAKLAEQQKSHIKGSTVTGIHVISETPGSQVLLEKLLNRVWNASIP</sequence>
<dbReference type="InterPro" id="IPR036452">
    <property type="entry name" value="Ribo_hydro-like"/>
</dbReference>
<dbReference type="SUPFAM" id="SSF53590">
    <property type="entry name" value="Nucleoside hydrolase"/>
    <property type="match status" value="1"/>
</dbReference>
<dbReference type="InterPro" id="IPR023186">
    <property type="entry name" value="IUNH"/>
</dbReference>
<organism evidence="6 7">
    <name type="scientific">Agrocybe pediades</name>
    <dbReference type="NCBI Taxonomy" id="84607"/>
    <lineage>
        <taxon>Eukaryota</taxon>
        <taxon>Fungi</taxon>
        <taxon>Dikarya</taxon>
        <taxon>Basidiomycota</taxon>
        <taxon>Agaricomycotina</taxon>
        <taxon>Agaricomycetes</taxon>
        <taxon>Agaricomycetidae</taxon>
        <taxon>Agaricales</taxon>
        <taxon>Agaricineae</taxon>
        <taxon>Strophariaceae</taxon>
        <taxon>Agrocybe</taxon>
    </lineage>
</organism>